<dbReference type="GO" id="GO:0016757">
    <property type="term" value="F:glycosyltransferase activity"/>
    <property type="evidence" value="ECO:0007669"/>
    <property type="project" value="InterPro"/>
</dbReference>
<organism evidence="4 5">
    <name type="scientific">Filobacillus milosensis</name>
    <dbReference type="NCBI Taxonomy" id="94137"/>
    <lineage>
        <taxon>Bacteria</taxon>
        <taxon>Bacillati</taxon>
        <taxon>Bacillota</taxon>
        <taxon>Bacilli</taxon>
        <taxon>Bacillales</taxon>
        <taxon>Bacillaceae</taxon>
        <taxon>Filobacillus</taxon>
    </lineage>
</organism>
<dbReference type="Pfam" id="PF02709">
    <property type="entry name" value="Glyco_transf_7C"/>
    <property type="match status" value="1"/>
</dbReference>
<sequence>MSKKVSVIIPIGLNDQPREQLFHWVKKYYEIMFPHVELCIGALDEKPFSKGKAINEAVKKSTGEILVINDADVFFDPALLEESIEQLESHSWVIPYNEVLNISEKSTEDLLKLEPEWPIPIDLETRPRTHGARIKGGVNIIPRNHFEKVHGFDERFVGWGGEDDAFASALKHLCGPFKRLDGTIYHLWHSRKTNENYEANVELLRAYRAGKDSIIKEIEKRKAIDNN</sequence>
<dbReference type="Proteomes" id="UP000297975">
    <property type="component" value="Unassembled WGS sequence"/>
</dbReference>
<dbReference type="PRINTS" id="PR02050">
    <property type="entry name" value="B14GALTRFASE"/>
</dbReference>
<dbReference type="InterPro" id="IPR029044">
    <property type="entry name" value="Nucleotide-diphossugar_trans"/>
</dbReference>
<dbReference type="Pfam" id="PF00535">
    <property type="entry name" value="Glycos_transf_2"/>
    <property type="match status" value="1"/>
</dbReference>
<keyword evidence="5" id="KW-1185">Reference proteome</keyword>
<dbReference type="OrthoDB" id="9801954at2"/>
<dbReference type="SUPFAM" id="SSF53448">
    <property type="entry name" value="Nucleotide-diphospho-sugar transferases"/>
    <property type="match status" value="1"/>
</dbReference>
<comment type="caution">
    <text evidence="4">The sequence shown here is derived from an EMBL/GenBank/DDBJ whole genome shotgun (WGS) entry which is preliminary data.</text>
</comment>
<dbReference type="RefSeq" id="WP_134341099.1">
    <property type="nucleotide sequence ID" value="NZ_SOPW01000017.1"/>
</dbReference>
<dbReference type="AlphaFoldDB" id="A0A4Y8IE60"/>
<proteinExistence type="predicted"/>
<dbReference type="InterPro" id="IPR027791">
    <property type="entry name" value="Galactosyl_T_C"/>
</dbReference>
<gene>
    <name evidence="4" type="ORF">E3U55_14000</name>
</gene>
<feature type="domain" description="Glycosyltransferase 2-like" evidence="2">
    <location>
        <begin position="46"/>
        <end position="114"/>
    </location>
</feature>
<evidence type="ECO:0000256" key="1">
    <source>
        <dbReference type="ARBA" id="ARBA00022679"/>
    </source>
</evidence>
<keyword evidence="1 4" id="KW-0808">Transferase</keyword>
<reference evidence="4 5" key="1">
    <citation type="submission" date="2019-03" db="EMBL/GenBank/DDBJ databases">
        <authorList>
            <person name="He R.-H."/>
        </authorList>
    </citation>
    <scope>NUCLEOTIDE SEQUENCE [LARGE SCALE GENOMIC DNA]</scope>
    <source>
        <strain evidence="5">SH 714</strain>
    </source>
</reference>
<evidence type="ECO:0000259" key="2">
    <source>
        <dbReference type="Pfam" id="PF00535"/>
    </source>
</evidence>
<accession>A0A4Y8IE60</accession>
<name>A0A4Y8IE60_9BACI</name>
<protein>
    <submittedName>
        <fullName evidence="4">Glycosyltransferase</fullName>
    </submittedName>
</protein>
<dbReference type="EMBL" id="SOPW01000017">
    <property type="protein sequence ID" value="TFB14288.1"/>
    <property type="molecule type" value="Genomic_DNA"/>
</dbReference>
<evidence type="ECO:0000259" key="3">
    <source>
        <dbReference type="Pfam" id="PF02709"/>
    </source>
</evidence>
<feature type="domain" description="Galactosyltransferase C-terminal" evidence="3">
    <location>
        <begin position="126"/>
        <end position="188"/>
    </location>
</feature>
<dbReference type="InterPro" id="IPR001173">
    <property type="entry name" value="Glyco_trans_2-like"/>
</dbReference>
<dbReference type="GO" id="GO:0005975">
    <property type="term" value="P:carbohydrate metabolic process"/>
    <property type="evidence" value="ECO:0007669"/>
    <property type="project" value="InterPro"/>
</dbReference>
<dbReference type="InterPro" id="IPR003859">
    <property type="entry name" value="Galactosyl_T"/>
</dbReference>
<evidence type="ECO:0000313" key="5">
    <source>
        <dbReference type="Proteomes" id="UP000297975"/>
    </source>
</evidence>
<evidence type="ECO:0000313" key="4">
    <source>
        <dbReference type="EMBL" id="TFB14288.1"/>
    </source>
</evidence>
<dbReference type="Gene3D" id="3.90.550.10">
    <property type="entry name" value="Spore Coat Polysaccharide Biosynthesis Protein SpsA, Chain A"/>
    <property type="match status" value="1"/>
</dbReference>